<dbReference type="PANTHER" id="PTHR47447">
    <property type="entry name" value="OS03G0856100 PROTEIN"/>
    <property type="match status" value="1"/>
</dbReference>
<evidence type="ECO:0000256" key="1">
    <source>
        <dbReference type="ARBA" id="ARBA00007626"/>
    </source>
</evidence>
<dbReference type="Pfam" id="PF13041">
    <property type="entry name" value="PPR_2"/>
    <property type="match status" value="1"/>
</dbReference>
<organism evidence="5 6">
    <name type="scientific">Vitis vinifera</name>
    <name type="common">Grape</name>
    <dbReference type="NCBI Taxonomy" id="29760"/>
    <lineage>
        <taxon>Eukaryota</taxon>
        <taxon>Viridiplantae</taxon>
        <taxon>Streptophyta</taxon>
        <taxon>Embryophyta</taxon>
        <taxon>Tracheophyta</taxon>
        <taxon>Spermatophyta</taxon>
        <taxon>Magnoliopsida</taxon>
        <taxon>eudicotyledons</taxon>
        <taxon>Gunneridae</taxon>
        <taxon>Pentapetalae</taxon>
        <taxon>rosids</taxon>
        <taxon>Vitales</taxon>
        <taxon>Vitaceae</taxon>
        <taxon>Viteae</taxon>
        <taxon>Vitis</taxon>
    </lineage>
</organism>
<feature type="compositionally biased region" description="Low complexity" evidence="4">
    <location>
        <begin position="180"/>
        <end position="192"/>
    </location>
</feature>
<feature type="region of interest" description="Disordered" evidence="4">
    <location>
        <begin position="98"/>
        <end position="193"/>
    </location>
</feature>
<dbReference type="InterPro" id="IPR002885">
    <property type="entry name" value="PPR_rpt"/>
</dbReference>
<dbReference type="NCBIfam" id="TIGR00756">
    <property type="entry name" value="PPR"/>
    <property type="match status" value="1"/>
</dbReference>
<evidence type="ECO:0008006" key="7">
    <source>
        <dbReference type="Google" id="ProtNLM"/>
    </source>
</evidence>
<evidence type="ECO:0000256" key="2">
    <source>
        <dbReference type="ARBA" id="ARBA00022737"/>
    </source>
</evidence>
<feature type="compositionally biased region" description="Basic and acidic residues" evidence="4">
    <location>
        <begin position="10"/>
        <end position="21"/>
    </location>
</feature>
<feature type="compositionally biased region" description="Polar residues" evidence="4">
    <location>
        <begin position="150"/>
        <end position="167"/>
    </location>
</feature>
<evidence type="ECO:0000313" key="6">
    <source>
        <dbReference type="Proteomes" id="UP001227230"/>
    </source>
</evidence>
<sequence length="395" mass="44797">MPRCSPEASRYWERDDRRRDEDYNEEALEHSTMSIRDRSIDKSCVVVKGKNDNEKIFFDNSTKGSGGRGNGLYNEAGRDELKIYEVEYEASLKNVGQSINEHGDRNKPSDDAGFGMHNEKMDADDEYDDGIDSHDARMVEDGDNGHENGDISNVAKSHDSSYSISTGTKDENIEEEVDESSSVSSSLNNQNSRHYTVVEEKRLKMSDAMLPAYDRELYQCKLLRQWGRGPLILLDVESLGRNCGTSCTVYGMHYDGIVYEAVVTWNTLIDCHCKSGHHNKAEELFEAMQNSGCSPFTTTYDIMINSSGEQERWEDVKTLLGKMQISWDGCHSCTWGLHSHAQPWTTSPRRSPCCNMAPEKDPFSMSCNFKEGIHSLDSYINLRQRAAYKASDWKD</sequence>
<feature type="compositionally biased region" description="Basic and acidic residues" evidence="4">
    <location>
        <begin position="131"/>
        <end position="149"/>
    </location>
</feature>
<evidence type="ECO:0000256" key="4">
    <source>
        <dbReference type="SAM" id="MobiDB-lite"/>
    </source>
</evidence>
<evidence type="ECO:0000256" key="3">
    <source>
        <dbReference type="PROSITE-ProRule" id="PRU00708"/>
    </source>
</evidence>
<dbReference type="PROSITE" id="PS51375">
    <property type="entry name" value="PPR"/>
    <property type="match status" value="1"/>
</dbReference>
<protein>
    <recommendedName>
        <fullName evidence="7">Pentatricopeptide repeat-containing protein</fullName>
    </recommendedName>
</protein>
<feature type="repeat" description="PPR" evidence="3">
    <location>
        <begin position="261"/>
        <end position="295"/>
    </location>
</feature>
<accession>A0ABY9E1R5</accession>
<keyword evidence="6" id="KW-1185">Reference proteome</keyword>
<evidence type="ECO:0000313" key="5">
    <source>
        <dbReference type="EMBL" id="WKA13076.1"/>
    </source>
</evidence>
<keyword evidence="2" id="KW-0677">Repeat</keyword>
<dbReference type="Gene3D" id="1.25.40.10">
    <property type="entry name" value="Tetratricopeptide repeat domain"/>
    <property type="match status" value="1"/>
</dbReference>
<name>A0ABY9E1R5_VITVI</name>
<proteinExistence type="inferred from homology"/>
<gene>
    <name evidence="5" type="ORF">VitviT2T_030409</name>
</gene>
<dbReference type="EMBL" id="CP126666">
    <property type="protein sequence ID" value="WKA13076.1"/>
    <property type="molecule type" value="Genomic_DNA"/>
</dbReference>
<feature type="compositionally biased region" description="Basic and acidic residues" evidence="4">
    <location>
        <begin position="101"/>
        <end position="110"/>
    </location>
</feature>
<dbReference type="InterPro" id="IPR011990">
    <property type="entry name" value="TPR-like_helical_dom_sf"/>
</dbReference>
<comment type="similarity">
    <text evidence="1">Belongs to the PPR family. P subfamily.</text>
</comment>
<feature type="region of interest" description="Disordered" evidence="4">
    <location>
        <begin position="1"/>
        <end position="25"/>
    </location>
</feature>
<dbReference type="Proteomes" id="UP001227230">
    <property type="component" value="Chromosome 19"/>
</dbReference>
<dbReference type="PANTHER" id="PTHR47447:SF24">
    <property type="entry name" value="PENTATRICOPEPTIDE REPEAT-CONTAINING PROTEIN"/>
    <property type="match status" value="1"/>
</dbReference>
<reference evidence="5 6" key="1">
    <citation type="journal article" date="2023" name="Hortic Res">
        <title>The complete reference genome for grapevine (Vitis vinifera L.) genetics and breeding.</title>
        <authorList>
            <person name="Shi X."/>
            <person name="Cao S."/>
            <person name="Wang X."/>
            <person name="Huang S."/>
            <person name="Wang Y."/>
            <person name="Liu Z."/>
            <person name="Liu W."/>
            <person name="Leng X."/>
            <person name="Peng Y."/>
            <person name="Wang N."/>
            <person name="Wang Y."/>
            <person name="Ma Z."/>
            <person name="Xu X."/>
            <person name="Zhang F."/>
            <person name="Xue H."/>
            <person name="Zhong H."/>
            <person name="Wang Y."/>
            <person name="Zhang K."/>
            <person name="Velt A."/>
            <person name="Avia K."/>
            <person name="Holtgrawe D."/>
            <person name="Grimplet J."/>
            <person name="Matus J.T."/>
            <person name="Ware D."/>
            <person name="Wu X."/>
            <person name="Wang H."/>
            <person name="Liu C."/>
            <person name="Fang Y."/>
            <person name="Rustenholz C."/>
            <person name="Cheng Z."/>
            <person name="Xiao H."/>
            <person name="Zhou Y."/>
        </authorList>
    </citation>
    <scope>NUCLEOTIDE SEQUENCE [LARGE SCALE GENOMIC DNA]</scope>
    <source>
        <strain evidence="6">cv. Pinot noir / PN40024</strain>
        <tissue evidence="5">Leaf</tissue>
    </source>
</reference>